<reference evidence="2 3" key="1">
    <citation type="submission" date="2013-11" db="EMBL/GenBank/DDBJ databases">
        <title>The Damaraland mole rat (Fukomys damarensis) genome and evolution of African mole rats.</title>
        <authorList>
            <person name="Gladyshev V.N."/>
            <person name="Fang X."/>
        </authorList>
    </citation>
    <scope>NUCLEOTIDE SEQUENCE [LARGE SCALE GENOMIC DNA]</scope>
    <source>
        <tissue evidence="2">Liver</tissue>
    </source>
</reference>
<feature type="region of interest" description="Disordered" evidence="1">
    <location>
        <begin position="90"/>
        <end position="123"/>
    </location>
</feature>
<sequence length="123" mass="13668">MLAPVIFILDMTALKDLWEDLSRHRHYLAVNHGGCLAFSREEKNHPNGLCHIETANLDGEANPKRPQVLRGFSDLLSGCSPGVTGLRSVFRDPLPRPARTLPQDPVSSEPVPSLYPWGRDRSS</sequence>
<evidence type="ECO:0000313" key="2">
    <source>
        <dbReference type="EMBL" id="KFO35395.1"/>
    </source>
</evidence>
<dbReference type="Proteomes" id="UP000028990">
    <property type="component" value="Unassembled WGS sequence"/>
</dbReference>
<keyword evidence="3" id="KW-1185">Reference proteome</keyword>
<accession>A0A091DYL9</accession>
<protein>
    <submittedName>
        <fullName evidence="2">Putative phospholipid-transporting ATPase VA</fullName>
    </submittedName>
</protein>
<name>A0A091DYL9_FUKDA</name>
<dbReference type="AlphaFoldDB" id="A0A091DYL9"/>
<proteinExistence type="predicted"/>
<gene>
    <name evidence="2" type="ORF">H920_03268</name>
</gene>
<organism evidence="2 3">
    <name type="scientific">Fukomys damarensis</name>
    <name type="common">Damaraland mole rat</name>
    <name type="synonym">Cryptomys damarensis</name>
    <dbReference type="NCBI Taxonomy" id="885580"/>
    <lineage>
        <taxon>Eukaryota</taxon>
        <taxon>Metazoa</taxon>
        <taxon>Chordata</taxon>
        <taxon>Craniata</taxon>
        <taxon>Vertebrata</taxon>
        <taxon>Euteleostomi</taxon>
        <taxon>Mammalia</taxon>
        <taxon>Eutheria</taxon>
        <taxon>Euarchontoglires</taxon>
        <taxon>Glires</taxon>
        <taxon>Rodentia</taxon>
        <taxon>Hystricomorpha</taxon>
        <taxon>Bathyergidae</taxon>
        <taxon>Fukomys</taxon>
    </lineage>
</organism>
<evidence type="ECO:0000313" key="3">
    <source>
        <dbReference type="Proteomes" id="UP000028990"/>
    </source>
</evidence>
<evidence type="ECO:0000256" key="1">
    <source>
        <dbReference type="SAM" id="MobiDB-lite"/>
    </source>
</evidence>
<dbReference type="EMBL" id="KN121817">
    <property type="protein sequence ID" value="KFO35395.1"/>
    <property type="molecule type" value="Genomic_DNA"/>
</dbReference>